<name>A0A381RQ71_9ZZZZ</name>
<organism evidence="1">
    <name type="scientific">marine metagenome</name>
    <dbReference type="NCBI Taxonomy" id="408172"/>
    <lineage>
        <taxon>unclassified sequences</taxon>
        <taxon>metagenomes</taxon>
        <taxon>ecological metagenomes</taxon>
    </lineage>
</organism>
<evidence type="ECO:0000313" key="1">
    <source>
        <dbReference type="EMBL" id="SUZ93209.1"/>
    </source>
</evidence>
<sequence>MKIAINRISRMAIAGIVMFGLVAELGAKDKLDILKLRQGYLFKEFHPVLDQTYVFHTNNNLWMGWDSYGNTGDQTCSAIIPGWVYPGCFTTEGGKGFLNYNCRAGYWIVGKQLDADGVNQFVEGTTGEYVVTRGTTPGSTSQGWAGTDTDYNKEPWVSTSEWSIPTMSVKVKATRRSWSFPGTKNTYFKVGSPTSDYDFNDFVLEEVELVNTGTADVTDLIMGGKADHDAAWNVPFPDWDFPFWTDDIVDYDDVSMATHFLDGDRQSSAANDFGIDDDGRDYRGVRIGQVAVNLNGKNHDALTATDVTHMWWTGDEDPQTASARHAMASLGFSGGDKKAVNPSPQDMRYLQAYGPFTLAAGDTVKLSFAVIAGSGMDNVRNAAAAAKKAYDWKYNLPKPPSAPSVTSVATTPTGYVKI</sequence>
<accession>A0A381RQ71</accession>
<reference evidence="1" key="1">
    <citation type="submission" date="2018-05" db="EMBL/GenBank/DDBJ databases">
        <authorList>
            <person name="Lanie J.A."/>
            <person name="Ng W.-L."/>
            <person name="Kazmierczak K.M."/>
            <person name="Andrzejewski T.M."/>
            <person name="Davidsen T.M."/>
            <person name="Wayne K.J."/>
            <person name="Tettelin H."/>
            <person name="Glass J.I."/>
            <person name="Rusch D."/>
            <person name="Podicherti R."/>
            <person name="Tsui H.-C.T."/>
            <person name="Winkler M.E."/>
        </authorList>
    </citation>
    <scope>NUCLEOTIDE SEQUENCE</scope>
</reference>
<dbReference type="EMBL" id="UINC01002127">
    <property type="protein sequence ID" value="SUZ93209.1"/>
    <property type="molecule type" value="Genomic_DNA"/>
</dbReference>
<proteinExistence type="predicted"/>
<feature type="non-terminal residue" evidence="1">
    <location>
        <position position="418"/>
    </location>
</feature>
<feature type="non-terminal residue" evidence="1">
    <location>
        <position position="1"/>
    </location>
</feature>
<protein>
    <submittedName>
        <fullName evidence="1">Uncharacterized protein</fullName>
    </submittedName>
</protein>
<gene>
    <name evidence="1" type="ORF">METZ01_LOCUS46063</name>
</gene>
<dbReference type="AlphaFoldDB" id="A0A381RQ71"/>